<evidence type="ECO:0000256" key="1">
    <source>
        <dbReference type="ARBA" id="ARBA00008324"/>
    </source>
</evidence>
<dbReference type="NCBIfam" id="TIGR00369">
    <property type="entry name" value="unchar_dom_1"/>
    <property type="match status" value="1"/>
</dbReference>
<sequence>MNKEHTKGVIWQREASLDTLNQMAGASLLSHLGIRFTGITAHSLEATMPVDERTRQPFGLLHGGAAVALAESLGSMASWLCSKPGASVVGTEINASHLRAVTEGDVRGICQPLHLGKRSQVWQTEIVDSGGRCCCIARLTTTIMQP</sequence>
<name>A0ABY8G9P2_9GAMM</name>
<feature type="domain" description="Thioesterase" evidence="3">
    <location>
        <begin position="58"/>
        <end position="135"/>
    </location>
</feature>
<gene>
    <name evidence="4" type="ORF">O1Q98_05305</name>
</gene>
<dbReference type="Pfam" id="PF03061">
    <property type="entry name" value="4HBT"/>
    <property type="match status" value="1"/>
</dbReference>
<dbReference type="PANTHER" id="PTHR43240:SF5">
    <property type="entry name" value="1,4-DIHYDROXY-2-NAPHTHOYL-COA THIOESTERASE 1"/>
    <property type="match status" value="1"/>
</dbReference>
<dbReference type="InterPro" id="IPR006683">
    <property type="entry name" value="Thioestr_dom"/>
</dbReference>
<dbReference type="Proteomes" id="UP001219630">
    <property type="component" value="Chromosome"/>
</dbReference>
<keyword evidence="5" id="KW-1185">Reference proteome</keyword>
<proteinExistence type="inferred from homology"/>
<evidence type="ECO:0000259" key="3">
    <source>
        <dbReference type="Pfam" id="PF03061"/>
    </source>
</evidence>
<dbReference type="EMBL" id="CP114280">
    <property type="protein sequence ID" value="WFN56690.1"/>
    <property type="molecule type" value="Genomic_DNA"/>
</dbReference>
<dbReference type="Gene3D" id="3.10.129.10">
    <property type="entry name" value="Hotdog Thioesterase"/>
    <property type="match status" value="1"/>
</dbReference>
<evidence type="ECO:0000313" key="4">
    <source>
        <dbReference type="EMBL" id="WFN56690.1"/>
    </source>
</evidence>
<protein>
    <submittedName>
        <fullName evidence="4">Hotdog fold thioesterase</fullName>
    </submittedName>
</protein>
<dbReference type="RefSeq" id="WP_125260172.1">
    <property type="nucleotide sequence ID" value="NZ_CP114280.1"/>
</dbReference>
<dbReference type="SUPFAM" id="SSF54637">
    <property type="entry name" value="Thioesterase/thiol ester dehydrase-isomerase"/>
    <property type="match status" value="1"/>
</dbReference>
<comment type="similarity">
    <text evidence="1">Belongs to the thioesterase PaaI family.</text>
</comment>
<accession>A0ABY8G9P2</accession>
<keyword evidence="2" id="KW-0378">Hydrolase</keyword>
<organism evidence="4 5">
    <name type="scientific">Dickeya lacustris</name>
    <dbReference type="NCBI Taxonomy" id="2259638"/>
    <lineage>
        <taxon>Bacteria</taxon>
        <taxon>Pseudomonadati</taxon>
        <taxon>Pseudomonadota</taxon>
        <taxon>Gammaproteobacteria</taxon>
        <taxon>Enterobacterales</taxon>
        <taxon>Pectobacteriaceae</taxon>
        <taxon>Dickeya</taxon>
    </lineage>
</organism>
<reference evidence="4 5" key="1">
    <citation type="submission" date="2022-12" db="EMBL/GenBank/DDBJ databases">
        <title>Complete genome sequencing of Dickeya lacustris type strain LMG30899.</title>
        <authorList>
            <person name="Dobhal S."/>
            <person name="Arizala D."/>
            <person name="Arif M."/>
        </authorList>
    </citation>
    <scope>NUCLEOTIDE SEQUENCE [LARGE SCALE GENOMIC DNA]</scope>
    <source>
        <strain evidence="4 5">LMG30899</strain>
    </source>
</reference>
<evidence type="ECO:0000256" key="2">
    <source>
        <dbReference type="ARBA" id="ARBA00022801"/>
    </source>
</evidence>
<dbReference type="CDD" id="cd03443">
    <property type="entry name" value="PaaI_thioesterase"/>
    <property type="match status" value="1"/>
</dbReference>
<dbReference type="InterPro" id="IPR003736">
    <property type="entry name" value="PAAI_dom"/>
</dbReference>
<dbReference type="PANTHER" id="PTHR43240">
    <property type="entry name" value="1,4-DIHYDROXY-2-NAPHTHOYL-COA THIOESTERASE 1"/>
    <property type="match status" value="1"/>
</dbReference>
<dbReference type="InterPro" id="IPR029069">
    <property type="entry name" value="HotDog_dom_sf"/>
</dbReference>
<evidence type="ECO:0000313" key="5">
    <source>
        <dbReference type="Proteomes" id="UP001219630"/>
    </source>
</evidence>